<dbReference type="STRING" id="880072.Desac_2513"/>
<reference evidence="12 13" key="1">
    <citation type="journal article" date="2011" name="Stand. Genomic Sci.">
        <title>Complete genome sequence of the acetate-degrading sulfate reducer Desulfobacca acetoxidans type strain (ASRB2).</title>
        <authorList>
            <person name="Goker M."/>
            <person name="Teshima H."/>
            <person name="Lapidus A."/>
            <person name="Nolan M."/>
            <person name="Lucas S."/>
            <person name="Hammon N."/>
            <person name="Deshpande S."/>
            <person name="Cheng J.F."/>
            <person name="Tapia R."/>
            <person name="Han C."/>
            <person name="Goodwin L."/>
            <person name="Pitluck S."/>
            <person name="Huntemann M."/>
            <person name="Liolios K."/>
            <person name="Ivanova N."/>
            <person name="Pagani I."/>
            <person name="Mavromatis K."/>
            <person name="Ovchinikova G."/>
            <person name="Pati A."/>
            <person name="Chen A."/>
            <person name="Palaniappan K."/>
            <person name="Land M."/>
            <person name="Hauser L."/>
            <person name="Brambilla E.M."/>
            <person name="Rohde M."/>
            <person name="Spring S."/>
            <person name="Detter J.C."/>
            <person name="Woyke T."/>
            <person name="Bristow J."/>
            <person name="Eisen J.A."/>
            <person name="Markowitz V."/>
            <person name="Hugenholtz P."/>
            <person name="Kyrpides N.C."/>
            <person name="Klenk H.P."/>
        </authorList>
    </citation>
    <scope>NUCLEOTIDE SEQUENCE [LARGE SCALE GENOMIC DNA]</scope>
    <source>
        <strain evidence="13">ATCC 700848 / DSM 11109 / ASRB2</strain>
    </source>
</reference>
<dbReference type="GO" id="GO:0006310">
    <property type="term" value="P:DNA recombination"/>
    <property type="evidence" value="ECO:0007669"/>
    <property type="project" value="InterPro"/>
</dbReference>
<dbReference type="OrthoDB" id="9806954at2"/>
<evidence type="ECO:0000256" key="1">
    <source>
        <dbReference type="ARBA" id="ARBA00003618"/>
    </source>
</evidence>
<evidence type="ECO:0000256" key="4">
    <source>
        <dbReference type="ARBA" id="ARBA00022741"/>
    </source>
</evidence>
<dbReference type="InterPro" id="IPR003395">
    <property type="entry name" value="RecF/RecN/SMC_N"/>
</dbReference>
<dbReference type="Pfam" id="PF02463">
    <property type="entry name" value="SMC_N"/>
    <property type="match status" value="1"/>
</dbReference>
<dbReference type="AlphaFoldDB" id="F2NIC9"/>
<feature type="coiled-coil region" evidence="10">
    <location>
        <begin position="328"/>
        <end position="355"/>
    </location>
</feature>
<dbReference type="HOGENOM" id="CLU_018297_3_1_7"/>
<protein>
    <recommendedName>
        <fullName evidence="3 9">DNA repair protein RecN</fullName>
    </recommendedName>
    <alternativeName>
        <fullName evidence="8 9">Recombination protein N</fullName>
    </alternativeName>
</protein>
<dbReference type="InterPro" id="IPR027417">
    <property type="entry name" value="P-loop_NTPase"/>
</dbReference>
<evidence type="ECO:0000256" key="3">
    <source>
        <dbReference type="ARBA" id="ARBA00021315"/>
    </source>
</evidence>
<evidence type="ECO:0000256" key="7">
    <source>
        <dbReference type="ARBA" id="ARBA00023204"/>
    </source>
</evidence>
<organism evidence="12 13">
    <name type="scientific">Desulfobacca acetoxidans (strain ATCC 700848 / DSM 11109 / ASRB2)</name>
    <dbReference type="NCBI Taxonomy" id="880072"/>
    <lineage>
        <taxon>Bacteria</taxon>
        <taxon>Pseudomonadati</taxon>
        <taxon>Thermodesulfobacteriota</taxon>
        <taxon>Desulfobaccia</taxon>
        <taxon>Desulfobaccales</taxon>
        <taxon>Desulfobaccaceae</taxon>
        <taxon>Desulfobacca</taxon>
    </lineage>
</organism>
<evidence type="ECO:0000259" key="11">
    <source>
        <dbReference type="Pfam" id="PF02463"/>
    </source>
</evidence>
<evidence type="ECO:0000313" key="13">
    <source>
        <dbReference type="Proteomes" id="UP000000483"/>
    </source>
</evidence>
<reference evidence="13" key="2">
    <citation type="submission" date="2011-03" db="EMBL/GenBank/DDBJ databases">
        <title>The complete genome of Desulfobacca acetoxidans DSM 11109.</title>
        <authorList>
            <consortium name="US DOE Joint Genome Institute (JGI-PGF)"/>
            <person name="Lucas S."/>
            <person name="Copeland A."/>
            <person name="Lapidus A."/>
            <person name="Bruce D."/>
            <person name="Goodwin L."/>
            <person name="Pitluck S."/>
            <person name="Peters L."/>
            <person name="Kyrpides N."/>
            <person name="Mavromatis K."/>
            <person name="Ivanova N."/>
            <person name="Ovchinnikova G."/>
            <person name="Teshima H."/>
            <person name="Detter J.C."/>
            <person name="Han C."/>
            <person name="Land M."/>
            <person name="Hauser L."/>
            <person name="Markowitz V."/>
            <person name="Cheng J.-F."/>
            <person name="Hugenholtz P."/>
            <person name="Woyke T."/>
            <person name="Wu D."/>
            <person name="Spring S."/>
            <person name="Schueler E."/>
            <person name="Brambilla E."/>
            <person name="Klenk H.-P."/>
            <person name="Eisen J.A."/>
        </authorList>
    </citation>
    <scope>NUCLEOTIDE SEQUENCE [LARGE SCALE GENOMIC DNA]</scope>
    <source>
        <strain evidence="13">ATCC 700848 / DSM 11109 / ASRB2</strain>
    </source>
</reference>
<dbReference type="PIRSF" id="PIRSF003128">
    <property type="entry name" value="RecN"/>
    <property type="match status" value="1"/>
</dbReference>
<dbReference type="eggNOG" id="COG0497">
    <property type="taxonomic scope" value="Bacteria"/>
</dbReference>
<keyword evidence="7 9" id="KW-0234">DNA repair</keyword>
<dbReference type="SUPFAM" id="SSF52540">
    <property type="entry name" value="P-loop containing nucleoside triphosphate hydrolases"/>
    <property type="match status" value="1"/>
</dbReference>
<dbReference type="Proteomes" id="UP000000483">
    <property type="component" value="Chromosome"/>
</dbReference>
<evidence type="ECO:0000256" key="6">
    <source>
        <dbReference type="ARBA" id="ARBA00022840"/>
    </source>
</evidence>
<dbReference type="KEGG" id="dao:Desac_2513"/>
<evidence type="ECO:0000256" key="10">
    <source>
        <dbReference type="SAM" id="Coils"/>
    </source>
</evidence>
<dbReference type="FunFam" id="3.40.50.300:FF:000356">
    <property type="entry name" value="DNA repair protein RecN"/>
    <property type="match status" value="1"/>
</dbReference>
<dbReference type="PANTHER" id="PTHR11059:SF0">
    <property type="entry name" value="DNA REPAIR PROTEIN RECN"/>
    <property type="match status" value="1"/>
</dbReference>
<keyword evidence="6" id="KW-0067">ATP-binding</keyword>
<dbReference type="GO" id="GO:0043590">
    <property type="term" value="C:bacterial nucleoid"/>
    <property type="evidence" value="ECO:0007669"/>
    <property type="project" value="TreeGrafter"/>
</dbReference>
<comment type="function">
    <text evidence="1 9">May be involved in recombinational repair of damaged DNA.</text>
</comment>
<gene>
    <name evidence="12" type="ordered locus">Desac_2513</name>
</gene>
<dbReference type="NCBIfam" id="NF008121">
    <property type="entry name" value="PRK10869.1"/>
    <property type="match status" value="1"/>
</dbReference>
<keyword evidence="4" id="KW-0547">Nucleotide-binding</keyword>
<dbReference type="PANTHER" id="PTHR11059">
    <property type="entry name" value="DNA REPAIR PROTEIN RECN"/>
    <property type="match status" value="1"/>
</dbReference>
<evidence type="ECO:0000256" key="2">
    <source>
        <dbReference type="ARBA" id="ARBA00009441"/>
    </source>
</evidence>
<evidence type="ECO:0000313" key="12">
    <source>
        <dbReference type="EMBL" id="AEB10331.1"/>
    </source>
</evidence>
<dbReference type="GO" id="GO:0009432">
    <property type="term" value="P:SOS response"/>
    <property type="evidence" value="ECO:0007669"/>
    <property type="project" value="TreeGrafter"/>
</dbReference>
<dbReference type="Gene3D" id="3.40.50.300">
    <property type="entry name" value="P-loop containing nucleotide triphosphate hydrolases"/>
    <property type="match status" value="2"/>
</dbReference>
<comment type="similarity">
    <text evidence="2 9">Belongs to the RecN family.</text>
</comment>
<dbReference type="GO" id="GO:0006281">
    <property type="term" value="P:DNA repair"/>
    <property type="evidence" value="ECO:0007669"/>
    <property type="project" value="UniProtKB-KW"/>
</dbReference>
<sequence length="571" mass="63748">MLVELRIKNLAILDQVELLLEPGFNVFTGETGAGKSMLVQAVHLLLGAKGSEDLIRTGAPEAEVEARFEIVSKEPWTSWLAERELPFANELLLRRVVSRSGRSRSYLNDQAATLKFLAASAQELINLSGQHEHQTFLAPENHLHILDSFAGLTDFADDFRAAYHHWRQLEKSWQQLQQRQCSLENSKEFLIFQVQELDSANLRPGEEEELASEQERLRHATQLFEAARAGYDRLYGNKASLITGLTEVKKNLELLARFDADWSARLTKVADIILELEDLAFDLRDYSSSLHRDPGHLEEIDQRLHLLQRLRRKYGSTLTEVIDYLEKTRQELNSLDNLELELAELAAQVKAACQSAWEKAEILSQRRREAAPLLAAAVETEIHGLAMPQARFSVKFWPLRTSFEGSEVQQKVLGVNGLDQVEFFLAPNPGEDPKPLSRIASGGELSRLVLGLKNILAIGAGVHTSIFDEVDAGIGGATATVVGQKLRRLAQTQQIICITHLPHIACFADTHFRVEKQVIGARTVTMVKKLTSEERLQELARMLGGALVTDATLAHAKEMLTAARPDAEALS</sequence>
<evidence type="ECO:0000256" key="9">
    <source>
        <dbReference type="PIRNR" id="PIRNR003128"/>
    </source>
</evidence>
<keyword evidence="13" id="KW-1185">Reference proteome</keyword>
<dbReference type="GO" id="GO:0005524">
    <property type="term" value="F:ATP binding"/>
    <property type="evidence" value="ECO:0007669"/>
    <property type="project" value="UniProtKB-KW"/>
</dbReference>
<dbReference type="InterPro" id="IPR004604">
    <property type="entry name" value="DNA_recomb/repair_RecN"/>
</dbReference>
<dbReference type="RefSeq" id="WP_013707440.1">
    <property type="nucleotide sequence ID" value="NC_015388.1"/>
</dbReference>
<keyword evidence="10" id="KW-0175">Coiled coil</keyword>
<accession>F2NIC9</accession>
<dbReference type="FunFam" id="3.40.50.300:FF:000319">
    <property type="entry name" value="DNA repair protein RecN"/>
    <property type="match status" value="1"/>
</dbReference>
<evidence type="ECO:0000256" key="5">
    <source>
        <dbReference type="ARBA" id="ARBA00022763"/>
    </source>
</evidence>
<dbReference type="EMBL" id="CP002629">
    <property type="protein sequence ID" value="AEB10331.1"/>
    <property type="molecule type" value="Genomic_DNA"/>
</dbReference>
<name>F2NIC9_DESAR</name>
<dbReference type="CDD" id="cd03241">
    <property type="entry name" value="ABC_RecN"/>
    <property type="match status" value="2"/>
</dbReference>
<keyword evidence="5 9" id="KW-0227">DNA damage</keyword>
<proteinExistence type="inferred from homology"/>
<dbReference type="NCBIfam" id="TIGR00634">
    <property type="entry name" value="recN"/>
    <property type="match status" value="1"/>
</dbReference>
<feature type="domain" description="RecF/RecN/SMC N-terminal" evidence="11">
    <location>
        <begin position="2"/>
        <end position="517"/>
    </location>
</feature>
<evidence type="ECO:0000256" key="8">
    <source>
        <dbReference type="ARBA" id="ARBA00033408"/>
    </source>
</evidence>